<reference evidence="5 6" key="1">
    <citation type="journal article" date="2011" name="Front. Microbiol.">
        <title>Genomic signatures of strain selection and enhancement in Bacillus atrophaeus var. globigii, a historical biowarfare simulant.</title>
        <authorList>
            <person name="Gibbons H.S."/>
            <person name="Broomall S.M."/>
            <person name="McNew L.A."/>
            <person name="Daligault H."/>
            <person name="Chapman C."/>
            <person name="Bruce D."/>
            <person name="Karavis M."/>
            <person name="Krepps M."/>
            <person name="McGregor P.A."/>
            <person name="Hong C."/>
            <person name="Park K.H."/>
            <person name="Akmal A."/>
            <person name="Feldman A."/>
            <person name="Lin J.S."/>
            <person name="Chang W.E."/>
            <person name="Higgs B.W."/>
            <person name="Demirev P."/>
            <person name="Lindquist J."/>
            <person name="Liem A."/>
            <person name="Fochler E."/>
            <person name="Read T.D."/>
            <person name="Tapia R."/>
            <person name="Johnson S."/>
            <person name="Bishop-Lilly K.A."/>
            <person name="Detter C."/>
            <person name="Han C."/>
            <person name="Sozhamannan S."/>
            <person name="Rosenzweig C.N."/>
            <person name="Skowronski E.W."/>
        </authorList>
    </citation>
    <scope>NUCLEOTIDE SEQUENCE [LARGE SCALE GENOMIC DNA]</scope>
    <source>
        <strain evidence="5 6">AK5</strain>
    </source>
</reference>
<dbReference type="Gene3D" id="3.40.50.2300">
    <property type="match status" value="2"/>
</dbReference>
<dbReference type="RefSeq" id="WP_126792092.1">
    <property type="nucleotide sequence ID" value="NZ_PIPI01000003.1"/>
</dbReference>
<dbReference type="Proteomes" id="UP000288212">
    <property type="component" value="Unassembled WGS sequence"/>
</dbReference>
<protein>
    <recommendedName>
        <fullName evidence="4">Transcriptional regulator LacI/GalR-like sensor domain-containing protein</fullName>
    </recommendedName>
</protein>
<evidence type="ECO:0000259" key="4">
    <source>
        <dbReference type="Pfam" id="PF13377"/>
    </source>
</evidence>
<accession>A0A432VUX0</accession>
<dbReference type="EMBL" id="PIPI01000003">
    <property type="protein sequence ID" value="RUO20336.1"/>
    <property type="molecule type" value="Genomic_DNA"/>
</dbReference>
<dbReference type="Pfam" id="PF13377">
    <property type="entry name" value="Peripla_BP_3"/>
    <property type="match status" value="1"/>
</dbReference>
<dbReference type="GO" id="GO:0000976">
    <property type="term" value="F:transcription cis-regulatory region binding"/>
    <property type="evidence" value="ECO:0007669"/>
    <property type="project" value="TreeGrafter"/>
</dbReference>
<dbReference type="InterPro" id="IPR046335">
    <property type="entry name" value="LacI/GalR-like_sensor"/>
</dbReference>
<sequence>MASGAITVAHDEGIEIPEQLAVIGFDNINFSHYTYPKLTTIDYPVAEIGQMAARWILKTVYQKPIEELKSLFTPELIVRNSTSSRG</sequence>
<evidence type="ECO:0000313" key="6">
    <source>
        <dbReference type="Proteomes" id="UP000288212"/>
    </source>
</evidence>
<comment type="caution">
    <text evidence="5">The sequence shown here is derived from an EMBL/GenBank/DDBJ whole genome shotgun (WGS) entry which is preliminary data.</text>
</comment>
<keyword evidence="1" id="KW-0805">Transcription regulation</keyword>
<dbReference type="PANTHER" id="PTHR30146">
    <property type="entry name" value="LACI-RELATED TRANSCRIPTIONAL REPRESSOR"/>
    <property type="match status" value="1"/>
</dbReference>
<keyword evidence="6" id="KW-1185">Reference proteome</keyword>
<dbReference type="InterPro" id="IPR028082">
    <property type="entry name" value="Peripla_BP_I"/>
</dbReference>
<dbReference type="OrthoDB" id="9798934at2"/>
<keyword evidence="2" id="KW-0238">DNA-binding</keyword>
<dbReference type="SUPFAM" id="SSF53822">
    <property type="entry name" value="Periplasmic binding protein-like I"/>
    <property type="match status" value="1"/>
</dbReference>
<dbReference type="PANTHER" id="PTHR30146:SF109">
    <property type="entry name" value="HTH-TYPE TRANSCRIPTIONAL REGULATOR GALS"/>
    <property type="match status" value="1"/>
</dbReference>
<feature type="domain" description="Transcriptional regulator LacI/GalR-like sensor" evidence="4">
    <location>
        <begin position="1"/>
        <end position="82"/>
    </location>
</feature>
<dbReference type="GO" id="GO:0003700">
    <property type="term" value="F:DNA-binding transcription factor activity"/>
    <property type="evidence" value="ECO:0007669"/>
    <property type="project" value="TreeGrafter"/>
</dbReference>
<organism evidence="5 6">
    <name type="scientific">Aliidiomarina haloalkalitolerans</name>
    <dbReference type="NCBI Taxonomy" id="859059"/>
    <lineage>
        <taxon>Bacteria</taxon>
        <taxon>Pseudomonadati</taxon>
        <taxon>Pseudomonadota</taxon>
        <taxon>Gammaproteobacteria</taxon>
        <taxon>Alteromonadales</taxon>
        <taxon>Idiomarinaceae</taxon>
        <taxon>Aliidiomarina</taxon>
    </lineage>
</organism>
<gene>
    <name evidence="5" type="ORF">CWE06_05785</name>
</gene>
<evidence type="ECO:0000256" key="2">
    <source>
        <dbReference type="ARBA" id="ARBA00023125"/>
    </source>
</evidence>
<name>A0A432VUX0_9GAMM</name>
<evidence type="ECO:0000313" key="5">
    <source>
        <dbReference type="EMBL" id="RUO20336.1"/>
    </source>
</evidence>
<keyword evidence="3" id="KW-0804">Transcription</keyword>
<dbReference type="AlphaFoldDB" id="A0A432VUX0"/>
<evidence type="ECO:0000256" key="1">
    <source>
        <dbReference type="ARBA" id="ARBA00023015"/>
    </source>
</evidence>
<evidence type="ECO:0000256" key="3">
    <source>
        <dbReference type="ARBA" id="ARBA00023163"/>
    </source>
</evidence>
<proteinExistence type="predicted"/>